<proteinExistence type="predicted"/>
<feature type="domain" description="Retrovirus-related Pol polyprotein from transposon TNT 1-94-like beta-barrel" evidence="2">
    <location>
        <begin position="9"/>
        <end position="81"/>
    </location>
</feature>
<reference evidence="3" key="1">
    <citation type="journal article" date="2022" name="Int. J. Mol. Sci.">
        <title>Draft Genome of Tanacetum Coccineum: Genomic Comparison of Closely Related Tanacetum-Family Plants.</title>
        <authorList>
            <person name="Yamashiro T."/>
            <person name="Shiraishi A."/>
            <person name="Nakayama K."/>
            <person name="Satake H."/>
        </authorList>
    </citation>
    <scope>NUCLEOTIDE SEQUENCE</scope>
</reference>
<dbReference type="Proteomes" id="UP001151760">
    <property type="component" value="Unassembled WGS sequence"/>
</dbReference>
<sequence length="208" mass="23168">MGTLKNKGIIDSGCSRHMTGNKAYLADFQDFNGGPVAFGGSKGYITGKGKIKTGKLDFEDVSFVKELQHFNLFSVSQMCDKKNKVNQDSTQNAGTKDARDSEREDASNQDCFELPIWHSYSSTNSSASKSDNERGKDLEALEDESWVDAMPRRIVQFEIKKFGILVDFPLLEKGLSVTKWVPRPSHDIKVVKVDVSTCTVLLMLSLFL</sequence>
<evidence type="ECO:0000313" key="4">
    <source>
        <dbReference type="Proteomes" id="UP001151760"/>
    </source>
</evidence>
<dbReference type="EMBL" id="BQNB010010777">
    <property type="protein sequence ID" value="GJS81820.1"/>
    <property type="molecule type" value="Genomic_DNA"/>
</dbReference>
<feature type="region of interest" description="Disordered" evidence="1">
    <location>
        <begin position="84"/>
        <end position="107"/>
    </location>
</feature>
<organism evidence="3 4">
    <name type="scientific">Tanacetum coccineum</name>
    <dbReference type="NCBI Taxonomy" id="301880"/>
    <lineage>
        <taxon>Eukaryota</taxon>
        <taxon>Viridiplantae</taxon>
        <taxon>Streptophyta</taxon>
        <taxon>Embryophyta</taxon>
        <taxon>Tracheophyta</taxon>
        <taxon>Spermatophyta</taxon>
        <taxon>Magnoliopsida</taxon>
        <taxon>eudicotyledons</taxon>
        <taxon>Gunneridae</taxon>
        <taxon>Pentapetalae</taxon>
        <taxon>asterids</taxon>
        <taxon>campanulids</taxon>
        <taxon>Asterales</taxon>
        <taxon>Asteraceae</taxon>
        <taxon>Asteroideae</taxon>
        <taxon>Anthemideae</taxon>
        <taxon>Anthemidinae</taxon>
        <taxon>Tanacetum</taxon>
    </lineage>
</organism>
<protein>
    <recommendedName>
        <fullName evidence="2">Retrovirus-related Pol polyprotein from transposon TNT 1-94-like beta-barrel domain-containing protein</fullName>
    </recommendedName>
</protein>
<dbReference type="InterPro" id="IPR054722">
    <property type="entry name" value="PolX-like_BBD"/>
</dbReference>
<accession>A0ABQ4YY66</accession>
<reference evidence="3" key="2">
    <citation type="submission" date="2022-01" db="EMBL/GenBank/DDBJ databases">
        <authorList>
            <person name="Yamashiro T."/>
            <person name="Shiraishi A."/>
            <person name="Satake H."/>
            <person name="Nakayama K."/>
        </authorList>
    </citation>
    <scope>NUCLEOTIDE SEQUENCE</scope>
</reference>
<gene>
    <name evidence="3" type="ORF">Tco_0748361</name>
</gene>
<feature type="compositionally biased region" description="Basic and acidic residues" evidence="1">
    <location>
        <begin position="96"/>
        <end position="106"/>
    </location>
</feature>
<comment type="caution">
    <text evidence="3">The sequence shown here is derived from an EMBL/GenBank/DDBJ whole genome shotgun (WGS) entry which is preliminary data.</text>
</comment>
<keyword evidence="4" id="KW-1185">Reference proteome</keyword>
<dbReference type="Pfam" id="PF22936">
    <property type="entry name" value="Pol_BBD"/>
    <property type="match status" value="1"/>
</dbReference>
<name>A0ABQ4YY66_9ASTR</name>
<evidence type="ECO:0000313" key="3">
    <source>
        <dbReference type="EMBL" id="GJS81820.1"/>
    </source>
</evidence>
<evidence type="ECO:0000259" key="2">
    <source>
        <dbReference type="Pfam" id="PF22936"/>
    </source>
</evidence>
<evidence type="ECO:0000256" key="1">
    <source>
        <dbReference type="SAM" id="MobiDB-lite"/>
    </source>
</evidence>